<dbReference type="Proteomes" id="UP000299102">
    <property type="component" value="Unassembled WGS sequence"/>
</dbReference>
<organism evidence="1 2">
    <name type="scientific">Eumeta variegata</name>
    <name type="common">Bagworm moth</name>
    <name type="synonym">Eumeta japonica</name>
    <dbReference type="NCBI Taxonomy" id="151549"/>
    <lineage>
        <taxon>Eukaryota</taxon>
        <taxon>Metazoa</taxon>
        <taxon>Ecdysozoa</taxon>
        <taxon>Arthropoda</taxon>
        <taxon>Hexapoda</taxon>
        <taxon>Insecta</taxon>
        <taxon>Pterygota</taxon>
        <taxon>Neoptera</taxon>
        <taxon>Endopterygota</taxon>
        <taxon>Lepidoptera</taxon>
        <taxon>Glossata</taxon>
        <taxon>Ditrysia</taxon>
        <taxon>Tineoidea</taxon>
        <taxon>Psychidae</taxon>
        <taxon>Oiketicinae</taxon>
        <taxon>Eumeta</taxon>
    </lineage>
</organism>
<dbReference type="EMBL" id="BGZK01001567">
    <property type="protein sequence ID" value="GBP82469.1"/>
    <property type="molecule type" value="Genomic_DNA"/>
</dbReference>
<reference evidence="1 2" key="1">
    <citation type="journal article" date="2019" name="Commun. Biol.">
        <title>The bagworm genome reveals a unique fibroin gene that provides high tensile strength.</title>
        <authorList>
            <person name="Kono N."/>
            <person name="Nakamura H."/>
            <person name="Ohtoshi R."/>
            <person name="Tomita M."/>
            <person name="Numata K."/>
            <person name="Arakawa K."/>
        </authorList>
    </citation>
    <scope>NUCLEOTIDE SEQUENCE [LARGE SCALE GENOMIC DNA]</scope>
</reference>
<evidence type="ECO:0000313" key="1">
    <source>
        <dbReference type="EMBL" id="GBP82469.1"/>
    </source>
</evidence>
<sequence length="74" mass="8390">MGTRNPKGVISASLASWVEIRYLMRGEREFRRSTPSTLAHNLLPSPPPLTISSSLPILVILFLQKRPTMNRKYP</sequence>
<comment type="caution">
    <text evidence="1">The sequence shown here is derived from an EMBL/GenBank/DDBJ whole genome shotgun (WGS) entry which is preliminary data.</text>
</comment>
<proteinExistence type="predicted"/>
<dbReference type="AlphaFoldDB" id="A0A4C1Z6C6"/>
<gene>
    <name evidence="1" type="ORF">EVAR_55857_1</name>
</gene>
<keyword evidence="2" id="KW-1185">Reference proteome</keyword>
<evidence type="ECO:0000313" key="2">
    <source>
        <dbReference type="Proteomes" id="UP000299102"/>
    </source>
</evidence>
<protein>
    <submittedName>
        <fullName evidence="1">Uncharacterized protein</fullName>
    </submittedName>
</protein>
<name>A0A4C1Z6C6_EUMVA</name>
<accession>A0A4C1Z6C6</accession>